<evidence type="ECO:0000256" key="1">
    <source>
        <dbReference type="SAM" id="Phobius"/>
    </source>
</evidence>
<proteinExistence type="predicted"/>
<dbReference type="InterPro" id="IPR019635">
    <property type="entry name" value="DUF2500"/>
</dbReference>
<accession>A0A4P6ETW7</accession>
<gene>
    <name evidence="2" type="ORF">ET464_03075</name>
</gene>
<evidence type="ECO:0000313" key="3">
    <source>
        <dbReference type="Proteomes" id="UP000293568"/>
    </source>
</evidence>
<protein>
    <submittedName>
        <fullName evidence="2">DUF2500 domain-containing protein</fullName>
    </submittedName>
</protein>
<dbReference type="KEGG" id="pprt:ET464_03075"/>
<dbReference type="Gene3D" id="2.40.50.660">
    <property type="match status" value="1"/>
</dbReference>
<dbReference type="Proteomes" id="UP000293568">
    <property type="component" value="Chromosome"/>
</dbReference>
<keyword evidence="1" id="KW-1133">Transmembrane helix</keyword>
<dbReference type="Pfam" id="PF10694">
    <property type="entry name" value="DUF2500"/>
    <property type="match status" value="1"/>
</dbReference>
<keyword evidence="3" id="KW-1185">Reference proteome</keyword>
<reference evidence="2 3" key="1">
    <citation type="submission" date="2019-01" db="EMBL/GenBank/DDBJ databases">
        <title>Genome sequencing of strain FW100M-2.</title>
        <authorList>
            <person name="Heo J."/>
            <person name="Kim S.-J."/>
            <person name="Kim J.-S."/>
            <person name="Hong S.-B."/>
            <person name="Kwon S.-W."/>
        </authorList>
    </citation>
    <scope>NUCLEOTIDE SEQUENCE [LARGE SCALE GENOMIC DNA]</scope>
    <source>
        <strain evidence="2 3">FW100M-2</strain>
    </source>
</reference>
<dbReference type="RefSeq" id="WP_129438156.1">
    <property type="nucleotide sequence ID" value="NZ_CP035492.1"/>
</dbReference>
<keyword evidence="1" id="KW-0472">Membrane</keyword>
<evidence type="ECO:0000313" key="2">
    <source>
        <dbReference type="EMBL" id="QAY65513.1"/>
    </source>
</evidence>
<dbReference type="AlphaFoldDB" id="A0A4P6ETW7"/>
<dbReference type="EMBL" id="CP035492">
    <property type="protein sequence ID" value="QAY65513.1"/>
    <property type="molecule type" value="Genomic_DNA"/>
</dbReference>
<name>A0A4P6ETW7_9BACL</name>
<dbReference type="OrthoDB" id="282886at2"/>
<sequence length="129" mass="14325">MVIGDDGFSNGFFGGIPPVFIFFFVLIFVLVIGTIIFALVRGIGTWASNNAANVETQNCKVVSKRTEVRGDHDNFRANTNYYVTFELYNGTRVELPVSGPDFGVMVEGDYGTVTYQGTRFKQFTRQITG</sequence>
<keyword evidence="1" id="KW-0812">Transmembrane</keyword>
<organism evidence="2 3">
    <name type="scientific">Paenibacillus protaetiae</name>
    <dbReference type="NCBI Taxonomy" id="2509456"/>
    <lineage>
        <taxon>Bacteria</taxon>
        <taxon>Bacillati</taxon>
        <taxon>Bacillota</taxon>
        <taxon>Bacilli</taxon>
        <taxon>Bacillales</taxon>
        <taxon>Paenibacillaceae</taxon>
        <taxon>Paenibacillus</taxon>
    </lineage>
</organism>
<feature type="transmembrane region" description="Helical" evidence="1">
    <location>
        <begin position="20"/>
        <end position="40"/>
    </location>
</feature>